<sequence length="198" mass="21267">MLTVRRTAVVAGRPSGAAGQRRGACSVAARWDLPPPPPPTTSRPYPHSTLPAAARRDRLLKSPHAHPPPLACVATASATGRDAAGPGAPPSPPPPTNGQQQEQEQEQQQQEQQPVTFRVHRIGGDGACMFRAIVQGAQMASRGKLAPLETEATAAHNLRLAVVAELRKRREEIEPYLPGIAADFDEYCRMMSHPMAWG</sequence>
<evidence type="ECO:0000256" key="1">
    <source>
        <dbReference type="ARBA" id="ARBA00010407"/>
    </source>
</evidence>
<feature type="compositionally biased region" description="Pro residues" evidence="2">
    <location>
        <begin position="87"/>
        <end position="96"/>
    </location>
</feature>
<dbReference type="GO" id="GO:0016579">
    <property type="term" value="P:protein deubiquitination"/>
    <property type="evidence" value="ECO:0007669"/>
    <property type="project" value="TreeGrafter"/>
</dbReference>
<keyword evidence="5" id="KW-1185">Reference proteome</keyword>
<dbReference type="Proteomes" id="UP000236333">
    <property type="component" value="Unassembled WGS sequence"/>
</dbReference>
<dbReference type="PROSITE" id="PS50802">
    <property type="entry name" value="OTU"/>
    <property type="match status" value="1"/>
</dbReference>
<evidence type="ECO:0000256" key="2">
    <source>
        <dbReference type="SAM" id="MobiDB-lite"/>
    </source>
</evidence>
<dbReference type="OrthoDB" id="409956at2759"/>
<dbReference type="PANTHER" id="PTHR12419">
    <property type="entry name" value="OTU DOMAIN CONTAINING PROTEIN"/>
    <property type="match status" value="1"/>
</dbReference>
<dbReference type="InterPro" id="IPR038765">
    <property type="entry name" value="Papain-like_cys_pep_sf"/>
</dbReference>
<reference evidence="4 5" key="1">
    <citation type="journal article" date="2017" name="Mol. Biol. Evol.">
        <title>The 4-celled Tetrabaena socialis nuclear genome reveals the essential components for genetic control of cell number at the origin of multicellularity in the volvocine lineage.</title>
        <authorList>
            <person name="Featherston J."/>
            <person name="Arakaki Y."/>
            <person name="Hanschen E.R."/>
            <person name="Ferris P.J."/>
            <person name="Michod R.E."/>
            <person name="Olson B.J.S.C."/>
            <person name="Nozaki H."/>
            <person name="Durand P.M."/>
        </authorList>
    </citation>
    <scope>NUCLEOTIDE SEQUENCE [LARGE SCALE GENOMIC DNA]</scope>
    <source>
        <strain evidence="4 5">NIES-571</strain>
    </source>
</reference>
<dbReference type="Pfam" id="PF02338">
    <property type="entry name" value="OTU"/>
    <property type="match status" value="1"/>
</dbReference>
<comment type="similarity">
    <text evidence="1">Belongs to the peptidase C85 family.</text>
</comment>
<dbReference type="PANTHER" id="PTHR12419:SF8">
    <property type="entry name" value="OVARIAN TUMOR DOMAIN-CONTAINING DEUBIQUITINATING ENZYME 4"/>
    <property type="match status" value="1"/>
</dbReference>
<dbReference type="AlphaFoldDB" id="A0A2J7ZHI4"/>
<protein>
    <recommendedName>
        <fullName evidence="3">OTU domain-containing protein</fullName>
    </recommendedName>
</protein>
<gene>
    <name evidence="4" type="ORF">TSOC_014489</name>
</gene>
<evidence type="ECO:0000313" key="4">
    <source>
        <dbReference type="EMBL" id="PNG99728.1"/>
    </source>
</evidence>
<dbReference type="EMBL" id="PGGS01002242">
    <property type="protein sequence ID" value="PNG99728.1"/>
    <property type="molecule type" value="Genomic_DNA"/>
</dbReference>
<dbReference type="GO" id="GO:0004843">
    <property type="term" value="F:cysteine-type deubiquitinase activity"/>
    <property type="evidence" value="ECO:0007669"/>
    <property type="project" value="TreeGrafter"/>
</dbReference>
<accession>A0A2J7ZHI4</accession>
<feature type="non-terminal residue" evidence="4">
    <location>
        <position position="198"/>
    </location>
</feature>
<evidence type="ECO:0000313" key="5">
    <source>
        <dbReference type="Proteomes" id="UP000236333"/>
    </source>
</evidence>
<dbReference type="InterPro" id="IPR050704">
    <property type="entry name" value="Peptidase_C85-like"/>
</dbReference>
<comment type="caution">
    <text evidence="4">The sequence shown here is derived from an EMBL/GenBank/DDBJ whole genome shotgun (WGS) entry which is preliminary data.</text>
</comment>
<proteinExistence type="inferred from homology"/>
<dbReference type="SUPFAM" id="SSF54001">
    <property type="entry name" value="Cysteine proteinases"/>
    <property type="match status" value="1"/>
</dbReference>
<feature type="compositionally biased region" description="Low complexity" evidence="2">
    <location>
        <begin position="99"/>
        <end position="113"/>
    </location>
</feature>
<dbReference type="InterPro" id="IPR003323">
    <property type="entry name" value="OTU_dom"/>
</dbReference>
<feature type="region of interest" description="Disordered" evidence="2">
    <location>
        <begin position="1"/>
        <end position="114"/>
    </location>
</feature>
<evidence type="ECO:0000259" key="3">
    <source>
        <dbReference type="PROSITE" id="PS50802"/>
    </source>
</evidence>
<name>A0A2J7ZHI4_9CHLO</name>
<organism evidence="4 5">
    <name type="scientific">Tetrabaena socialis</name>
    <dbReference type="NCBI Taxonomy" id="47790"/>
    <lineage>
        <taxon>Eukaryota</taxon>
        <taxon>Viridiplantae</taxon>
        <taxon>Chlorophyta</taxon>
        <taxon>core chlorophytes</taxon>
        <taxon>Chlorophyceae</taxon>
        <taxon>CS clade</taxon>
        <taxon>Chlamydomonadales</taxon>
        <taxon>Tetrabaenaceae</taxon>
        <taxon>Tetrabaena</taxon>
    </lineage>
</organism>
<dbReference type="Gene3D" id="3.90.70.80">
    <property type="match status" value="1"/>
</dbReference>
<feature type="domain" description="OTU" evidence="3">
    <location>
        <begin position="117"/>
        <end position="198"/>
    </location>
</feature>